<dbReference type="AlphaFoldDB" id="A0ABD3GDB6"/>
<accession>A0ABD3GDB6</accession>
<proteinExistence type="predicted"/>
<comment type="caution">
    <text evidence="1">The sequence shown here is derived from an EMBL/GenBank/DDBJ whole genome shotgun (WGS) entry which is preliminary data.</text>
</comment>
<protein>
    <submittedName>
        <fullName evidence="1">Uncharacterized protein</fullName>
    </submittedName>
</protein>
<sequence>MNKRSYMCLLDMICEHHVFHNNSPYPQAEVFVQLAVELDRFGHEGNSACLNRTLLMWWVSHGSIVNYTNRVMTALESAMGHEIHCLSYLQMTEAKESTSKRFQWVA</sequence>
<dbReference type="EMBL" id="JBJQOH010000008">
    <property type="protein sequence ID" value="KAL3677160.1"/>
    <property type="molecule type" value="Genomic_DNA"/>
</dbReference>
<evidence type="ECO:0000313" key="1">
    <source>
        <dbReference type="EMBL" id="KAL3677160.1"/>
    </source>
</evidence>
<gene>
    <name evidence="1" type="ORF">R1sor_027108</name>
</gene>
<dbReference type="Proteomes" id="UP001633002">
    <property type="component" value="Unassembled WGS sequence"/>
</dbReference>
<evidence type="ECO:0000313" key="2">
    <source>
        <dbReference type="Proteomes" id="UP001633002"/>
    </source>
</evidence>
<name>A0ABD3GDB6_9MARC</name>
<organism evidence="1 2">
    <name type="scientific">Riccia sorocarpa</name>
    <dbReference type="NCBI Taxonomy" id="122646"/>
    <lineage>
        <taxon>Eukaryota</taxon>
        <taxon>Viridiplantae</taxon>
        <taxon>Streptophyta</taxon>
        <taxon>Embryophyta</taxon>
        <taxon>Marchantiophyta</taxon>
        <taxon>Marchantiopsida</taxon>
        <taxon>Marchantiidae</taxon>
        <taxon>Marchantiales</taxon>
        <taxon>Ricciaceae</taxon>
        <taxon>Riccia</taxon>
    </lineage>
</organism>
<reference evidence="1 2" key="1">
    <citation type="submission" date="2024-09" db="EMBL/GenBank/DDBJ databases">
        <title>Chromosome-scale assembly of Riccia sorocarpa.</title>
        <authorList>
            <person name="Paukszto L."/>
        </authorList>
    </citation>
    <scope>NUCLEOTIDE SEQUENCE [LARGE SCALE GENOMIC DNA]</scope>
    <source>
        <strain evidence="1">LP-2024</strain>
        <tissue evidence="1">Aerial parts of the thallus</tissue>
    </source>
</reference>
<keyword evidence="2" id="KW-1185">Reference proteome</keyword>